<keyword evidence="4" id="KW-1133">Transmembrane helix</keyword>
<gene>
    <name evidence="7" type="ORF">MICPUN_63405</name>
</gene>
<evidence type="ECO:0000256" key="5">
    <source>
        <dbReference type="ARBA" id="ARBA00023136"/>
    </source>
</evidence>
<dbReference type="EMBL" id="CP001331">
    <property type="protein sequence ID" value="ACO66659.1"/>
    <property type="molecule type" value="Genomic_DNA"/>
</dbReference>
<keyword evidence="3" id="KW-0712">Selenocysteine</keyword>
<feature type="compositionally biased region" description="Basic and acidic residues" evidence="6">
    <location>
        <begin position="14"/>
        <end position="32"/>
    </location>
</feature>
<evidence type="ECO:0000313" key="7">
    <source>
        <dbReference type="EMBL" id="ACO66659.1"/>
    </source>
</evidence>
<dbReference type="KEGG" id="mis:MICPUN_63405"/>
<comment type="subcellular location">
    <subcellularLocation>
        <location evidence="1">Membrane</location>
        <topology evidence="1">Single-pass membrane protein</topology>
    </subcellularLocation>
</comment>
<evidence type="ECO:0008006" key="9">
    <source>
        <dbReference type="Google" id="ProtNLM"/>
    </source>
</evidence>
<keyword evidence="2" id="KW-0812">Transmembrane</keyword>
<dbReference type="Proteomes" id="UP000002009">
    <property type="component" value="Chromosome 13"/>
</dbReference>
<dbReference type="GO" id="GO:0032469">
    <property type="term" value="P:endoplasmic reticulum calcium ion homeostasis"/>
    <property type="evidence" value="ECO:0007669"/>
    <property type="project" value="TreeGrafter"/>
</dbReference>
<keyword evidence="5" id="KW-0472">Membrane</keyword>
<dbReference type="FunCoup" id="C1EFU3">
    <property type="interactions" value="17"/>
</dbReference>
<sequence length="136" mass="14285">MESHDSLSGCRGRHSPERAPRVDGERADEPARVRRMPYVSNGSVVDRRTVWRPSILADMFWSVVNLIVAFFQTMIDPEFADNYGGKKRDRPVGGLGGGGGGGGMGGGGGGGRGFGSNIHGTGRIRGMDHSAPMAGG</sequence>
<dbReference type="PANTHER" id="PTHR16875">
    <property type="entry name" value="SELENOPROTEIN K"/>
    <property type="match status" value="1"/>
</dbReference>
<dbReference type="PANTHER" id="PTHR16875:SF0">
    <property type="entry name" value="SELENOPROTEIN K"/>
    <property type="match status" value="1"/>
</dbReference>
<evidence type="ECO:0000256" key="6">
    <source>
        <dbReference type="SAM" id="MobiDB-lite"/>
    </source>
</evidence>
<evidence type="ECO:0000256" key="3">
    <source>
        <dbReference type="ARBA" id="ARBA00022933"/>
    </source>
</evidence>
<reference evidence="7 8" key="1">
    <citation type="journal article" date="2009" name="Science">
        <title>Green evolution and dynamic adaptations revealed by genomes of the marine picoeukaryotes Micromonas.</title>
        <authorList>
            <person name="Worden A.Z."/>
            <person name="Lee J.H."/>
            <person name="Mock T."/>
            <person name="Rouze P."/>
            <person name="Simmons M.P."/>
            <person name="Aerts A.L."/>
            <person name="Allen A.E."/>
            <person name="Cuvelier M.L."/>
            <person name="Derelle E."/>
            <person name="Everett M.V."/>
            <person name="Foulon E."/>
            <person name="Grimwood J."/>
            <person name="Gundlach H."/>
            <person name="Henrissat B."/>
            <person name="Napoli C."/>
            <person name="McDonald S.M."/>
            <person name="Parker M.S."/>
            <person name="Rombauts S."/>
            <person name="Salamov A."/>
            <person name="Von Dassow P."/>
            <person name="Badger J.H."/>
            <person name="Coutinho P.M."/>
            <person name="Demir E."/>
            <person name="Dubchak I."/>
            <person name="Gentemann C."/>
            <person name="Eikrem W."/>
            <person name="Gready J.E."/>
            <person name="John U."/>
            <person name="Lanier W."/>
            <person name="Lindquist E.A."/>
            <person name="Lucas S."/>
            <person name="Mayer K.F."/>
            <person name="Moreau H."/>
            <person name="Not F."/>
            <person name="Otillar R."/>
            <person name="Panaud O."/>
            <person name="Pangilinan J."/>
            <person name="Paulsen I."/>
            <person name="Piegu B."/>
            <person name="Poliakov A."/>
            <person name="Robbens S."/>
            <person name="Schmutz J."/>
            <person name="Toulza E."/>
            <person name="Wyss T."/>
            <person name="Zelensky A."/>
            <person name="Zhou K."/>
            <person name="Armbrust E.V."/>
            <person name="Bhattacharya D."/>
            <person name="Goodenough U.W."/>
            <person name="Van de Peer Y."/>
            <person name="Grigoriev I.V."/>
        </authorList>
    </citation>
    <scope>NUCLEOTIDE SEQUENCE [LARGE SCALE GENOMIC DNA]</scope>
    <source>
        <strain evidence="8">RCC299 / NOUM17</strain>
    </source>
</reference>
<evidence type="ECO:0000256" key="2">
    <source>
        <dbReference type="ARBA" id="ARBA00022692"/>
    </source>
</evidence>
<dbReference type="OMA" id="CHAERIF"/>
<evidence type="ECO:0000256" key="4">
    <source>
        <dbReference type="ARBA" id="ARBA00022989"/>
    </source>
</evidence>
<dbReference type="InterPro" id="IPR024491">
    <property type="entry name" value="Se_SelK/SelG"/>
</dbReference>
<dbReference type="GO" id="GO:0005789">
    <property type="term" value="C:endoplasmic reticulum membrane"/>
    <property type="evidence" value="ECO:0007669"/>
    <property type="project" value="TreeGrafter"/>
</dbReference>
<feature type="region of interest" description="Disordered" evidence="6">
    <location>
        <begin position="81"/>
        <end position="136"/>
    </location>
</feature>
<dbReference type="STRING" id="296587.C1EFU3"/>
<keyword evidence="8" id="KW-1185">Reference proteome</keyword>
<accession>C1EFU3</accession>
<dbReference type="OrthoDB" id="167295at2759"/>
<dbReference type="GeneID" id="8248582"/>
<dbReference type="RefSeq" id="XP_002505401.1">
    <property type="nucleotide sequence ID" value="XM_002505355.1"/>
</dbReference>
<dbReference type="Pfam" id="PF10961">
    <property type="entry name" value="SelK_SelG"/>
    <property type="match status" value="1"/>
</dbReference>
<feature type="compositionally biased region" description="Gly residues" evidence="6">
    <location>
        <begin position="93"/>
        <end position="114"/>
    </location>
</feature>
<protein>
    <recommendedName>
        <fullName evidence="9">Selenoprotein K</fullName>
    </recommendedName>
</protein>
<organism evidence="7 8">
    <name type="scientific">Micromonas commoda (strain RCC299 / NOUM17 / CCMP2709)</name>
    <name type="common">Picoplanktonic green alga</name>
    <dbReference type="NCBI Taxonomy" id="296587"/>
    <lineage>
        <taxon>Eukaryota</taxon>
        <taxon>Viridiplantae</taxon>
        <taxon>Chlorophyta</taxon>
        <taxon>Mamiellophyceae</taxon>
        <taxon>Mamiellales</taxon>
        <taxon>Mamiellaceae</taxon>
        <taxon>Micromonas</taxon>
    </lineage>
</organism>
<evidence type="ECO:0000313" key="8">
    <source>
        <dbReference type="Proteomes" id="UP000002009"/>
    </source>
</evidence>
<proteinExistence type="predicted"/>
<feature type="region of interest" description="Disordered" evidence="6">
    <location>
        <begin position="1"/>
        <end position="34"/>
    </location>
</feature>
<evidence type="ECO:0000256" key="1">
    <source>
        <dbReference type="ARBA" id="ARBA00004167"/>
    </source>
</evidence>
<dbReference type="AlphaFoldDB" id="C1EFU3"/>
<name>C1EFU3_MICCC</name>
<dbReference type="GO" id="GO:0006816">
    <property type="term" value="P:calcium ion transport"/>
    <property type="evidence" value="ECO:0007669"/>
    <property type="project" value="TreeGrafter"/>
</dbReference>
<dbReference type="InParanoid" id="C1EFU3"/>
<dbReference type="GO" id="GO:0005794">
    <property type="term" value="C:Golgi apparatus"/>
    <property type="evidence" value="ECO:0007669"/>
    <property type="project" value="TreeGrafter"/>
</dbReference>